<comment type="caution">
    <text evidence="1">The sequence shown here is derived from an EMBL/GenBank/DDBJ whole genome shotgun (WGS) entry which is preliminary data.</text>
</comment>
<accession>A0ABN9C9T1</accession>
<dbReference type="EMBL" id="CATNWA010008786">
    <property type="protein sequence ID" value="CAI9556814.1"/>
    <property type="molecule type" value="Genomic_DNA"/>
</dbReference>
<keyword evidence="2" id="KW-1185">Reference proteome</keyword>
<reference evidence="1" key="1">
    <citation type="submission" date="2023-05" db="EMBL/GenBank/DDBJ databases">
        <authorList>
            <person name="Stuckert A."/>
        </authorList>
    </citation>
    <scope>NUCLEOTIDE SEQUENCE</scope>
</reference>
<proteinExistence type="predicted"/>
<evidence type="ECO:0000313" key="1">
    <source>
        <dbReference type="EMBL" id="CAI9556814.1"/>
    </source>
</evidence>
<organism evidence="1 2">
    <name type="scientific">Staurois parvus</name>
    <dbReference type="NCBI Taxonomy" id="386267"/>
    <lineage>
        <taxon>Eukaryota</taxon>
        <taxon>Metazoa</taxon>
        <taxon>Chordata</taxon>
        <taxon>Craniata</taxon>
        <taxon>Vertebrata</taxon>
        <taxon>Euteleostomi</taxon>
        <taxon>Amphibia</taxon>
        <taxon>Batrachia</taxon>
        <taxon>Anura</taxon>
        <taxon>Neobatrachia</taxon>
        <taxon>Ranoidea</taxon>
        <taxon>Ranidae</taxon>
        <taxon>Staurois</taxon>
    </lineage>
</organism>
<gene>
    <name evidence="1" type="ORF">SPARVUS_LOCUS4591802</name>
</gene>
<dbReference type="Proteomes" id="UP001162483">
    <property type="component" value="Unassembled WGS sequence"/>
</dbReference>
<name>A0ABN9C9T1_9NEOB</name>
<evidence type="ECO:0000313" key="2">
    <source>
        <dbReference type="Proteomes" id="UP001162483"/>
    </source>
</evidence>
<feature type="non-terminal residue" evidence="1">
    <location>
        <position position="1"/>
    </location>
</feature>
<protein>
    <submittedName>
        <fullName evidence="1">Uncharacterized protein</fullName>
    </submittedName>
</protein>
<sequence>HHNARNGEEALALALWAMKDNHARIYVQQGPEGWGECCELECPLHWWAVRRMLLPFVVSEKNAHSISGQWEECCFHL</sequence>